<organism evidence="1 2">
    <name type="scientific">Streptomyces achmelvichensis</name>
    <dbReference type="NCBI Taxonomy" id="3134111"/>
    <lineage>
        <taxon>Bacteria</taxon>
        <taxon>Bacillati</taxon>
        <taxon>Actinomycetota</taxon>
        <taxon>Actinomycetes</taxon>
        <taxon>Kitasatosporales</taxon>
        <taxon>Streptomycetaceae</taxon>
        <taxon>Streptomyces</taxon>
    </lineage>
</organism>
<dbReference type="EMBL" id="JBBKAJ010000026">
    <property type="protein sequence ID" value="MEJ8639890.1"/>
    <property type="molecule type" value="Genomic_DNA"/>
</dbReference>
<protein>
    <submittedName>
        <fullName evidence="1">DUF3566 domain-containing protein</fullName>
    </submittedName>
</protein>
<reference evidence="1" key="1">
    <citation type="submission" date="2024-03" db="EMBL/GenBank/DDBJ databases">
        <title>Novel Streptomyces species of biotechnological and ecological value are a feature of Machair soil.</title>
        <authorList>
            <person name="Prole J.R."/>
            <person name="Goodfellow M."/>
            <person name="Allenby N."/>
            <person name="Ward A.C."/>
        </authorList>
    </citation>
    <scope>NUCLEOTIDE SEQUENCE</scope>
    <source>
        <strain evidence="1">MS2.AVA.5</strain>
    </source>
</reference>
<proteinExistence type="predicted"/>
<comment type="caution">
    <text evidence="1">The sequence shown here is derived from an EMBL/GenBank/DDBJ whole genome shotgun (WGS) entry which is preliminary data.</text>
</comment>
<dbReference type="Proteomes" id="UP001377168">
    <property type="component" value="Unassembled WGS sequence"/>
</dbReference>
<gene>
    <name evidence="1" type="ORF">WKI67_41980</name>
</gene>
<evidence type="ECO:0000313" key="2">
    <source>
        <dbReference type="Proteomes" id="UP001377168"/>
    </source>
</evidence>
<accession>A0ACC6Q7Z6</accession>
<sequence>MGTQANARSRTERTTTARISTAAETATTSELQQPQDRQAEGSHQVSAQVTEETQGPAQSPDGADCACGKQALRLRLSAIEPASVLTTSFLILVGLGGCVLASLAAMWVLINILSPQGWPSLAEAAVLATGIVLLQTIIGTVIATSAAYLYNVSSEFTGGLEVLFADDPTSVARPKISQLAHNVLQQLLSKHFDTARGRAVEVAHAGKSLNYSPCMCGVGMADRGEVRF</sequence>
<evidence type="ECO:0000313" key="1">
    <source>
        <dbReference type="EMBL" id="MEJ8639890.1"/>
    </source>
</evidence>
<name>A0ACC6Q7Z6_9ACTN</name>
<keyword evidence="2" id="KW-1185">Reference proteome</keyword>